<keyword evidence="3" id="KW-1185">Reference proteome</keyword>
<accession>A0A8T0EW59</accession>
<evidence type="ECO:0000256" key="1">
    <source>
        <dbReference type="SAM" id="MobiDB-lite"/>
    </source>
</evidence>
<gene>
    <name evidence="2" type="ORF">HNY73_015239</name>
</gene>
<dbReference type="EMBL" id="JABXBU010002072">
    <property type="protein sequence ID" value="KAF8778525.1"/>
    <property type="molecule type" value="Genomic_DNA"/>
</dbReference>
<dbReference type="AlphaFoldDB" id="A0A8T0EW59"/>
<dbReference type="Proteomes" id="UP000807504">
    <property type="component" value="Unassembled WGS sequence"/>
</dbReference>
<name>A0A8T0EW59_ARGBR</name>
<evidence type="ECO:0000313" key="3">
    <source>
        <dbReference type="Proteomes" id="UP000807504"/>
    </source>
</evidence>
<comment type="caution">
    <text evidence="2">The sequence shown here is derived from an EMBL/GenBank/DDBJ whole genome shotgun (WGS) entry which is preliminary data.</text>
</comment>
<evidence type="ECO:0000313" key="2">
    <source>
        <dbReference type="EMBL" id="KAF8778525.1"/>
    </source>
</evidence>
<sequence>MGTRAVKMQNTWSLNLTIIGRLKSQSVKRKDICRKVKILNGDSKEICPPMNPARRYRPIREAPIDGARQDS</sequence>
<organism evidence="2 3">
    <name type="scientific">Argiope bruennichi</name>
    <name type="common">Wasp spider</name>
    <name type="synonym">Aranea bruennichi</name>
    <dbReference type="NCBI Taxonomy" id="94029"/>
    <lineage>
        <taxon>Eukaryota</taxon>
        <taxon>Metazoa</taxon>
        <taxon>Ecdysozoa</taxon>
        <taxon>Arthropoda</taxon>
        <taxon>Chelicerata</taxon>
        <taxon>Arachnida</taxon>
        <taxon>Araneae</taxon>
        <taxon>Araneomorphae</taxon>
        <taxon>Entelegynae</taxon>
        <taxon>Araneoidea</taxon>
        <taxon>Araneidae</taxon>
        <taxon>Argiope</taxon>
    </lineage>
</organism>
<feature type="region of interest" description="Disordered" evidence="1">
    <location>
        <begin position="49"/>
        <end position="71"/>
    </location>
</feature>
<reference evidence="2" key="2">
    <citation type="submission" date="2020-06" db="EMBL/GenBank/DDBJ databases">
        <authorList>
            <person name="Sheffer M."/>
        </authorList>
    </citation>
    <scope>NUCLEOTIDE SEQUENCE</scope>
</reference>
<reference evidence="2" key="1">
    <citation type="journal article" date="2020" name="bioRxiv">
        <title>Chromosome-level reference genome of the European wasp spider Argiope bruennichi: a resource for studies on range expansion and evolutionary adaptation.</title>
        <authorList>
            <person name="Sheffer M.M."/>
            <person name="Hoppe A."/>
            <person name="Krehenwinkel H."/>
            <person name="Uhl G."/>
            <person name="Kuss A.W."/>
            <person name="Jensen L."/>
            <person name="Jensen C."/>
            <person name="Gillespie R.G."/>
            <person name="Hoff K.J."/>
            <person name="Prost S."/>
        </authorList>
    </citation>
    <scope>NUCLEOTIDE SEQUENCE</scope>
</reference>
<feature type="compositionally biased region" description="Basic and acidic residues" evidence="1">
    <location>
        <begin position="58"/>
        <end position="71"/>
    </location>
</feature>
<protein>
    <submittedName>
        <fullName evidence="2">Uncharacterized protein</fullName>
    </submittedName>
</protein>
<proteinExistence type="predicted"/>